<evidence type="ECO:0000256" key="18">
    <source>
        <dbReference type="PIRSR" id="PIRSR601211-3"/>
    </source>
</evidence>
<evidence type="ECO:0000313" key="22">
    <source>
        <dbReference type="EMBL" id="KAI7797786.1"/>
    </source>
</evidence>
<dbReference type="FunFam" id="1.20.90.10:FF:000011">
    <property type="entry name" value="Phospholipase A(2)"/>
    <property type="match status" value="1"/>
</dbReference>
<evidence type="ECO:0000256" key="17">
    <source>
        <dbReference type="PIRSR" id="PIRSR601211-2"/>
    </source>
</evidence>
<sequence>MKAFLPLLVLSACLPAFLASIDYRALWQFRNMIVCVNPNSWPLLDYADYGCYCGKGGSGTPVDELDRCCQVHDACYSDSWQQDDCFGVLDNPYTEHYSYSCDKAAKKVTCNADKNRPCEMFICECDRKAAECFAQAGYIPEHEHYPSENCK</sequence>
<dbReference type="EMBL" id="JAFHDT010000017">
    <property type="protein sequence ID" value="KAI7797786.1"/>
    <property type="molecule type" value="Genomic_DNA"/>
</dbReference>
<feature type="disulfide bond" evidence="18">
    <location>
        <begin position="68"/>
        <end position="132"/>
    </location>
</feature>
<keyword evidence="23" id="KW-1185">Reference proteome</keyword>
<keyword evidence="4 17" id="KW-0479">Metal-binding</keyword>
<organism evidence="22 23">
    <name type="scientific">Triplophysa rosa</name>
    <name type="common">Cave loach</name>
    <dbReference type="NCBI Taxonomy" id="992332"/>
    <lineage>
        <taxon>Eukaryota</taxon>
        <taxon>Metazoa</taxon>
        <taxon>Chordata</taxon>
        <taxon>Craniata</taxon>
        <taxon>Vertebrata</taxon>
        <taxon>Euteleostomi</taxon>
        <taxon>Actinopterygii</taxon>
        <taxon>Neopterygii</taxon>
        <taxon>Teleostei</taxon>
        <taxon>Ostariophysi</taxon>
        <taxon>Cypriniformes</taxon>
        <taxon>Nemacheilidae</taxon>
        <taxon>Triplophysa</taxon>
    </lineage>
</organism>
<accession>A0A9W7TJD9</accession>
<dbReference type="InterPro" id="IPR001211">
    <property type="entry name" value="PLA2"/>
</dbReference>
<evidence type="ECO:0000313" key="23">
    <source>
        <dbReference type="Proteomes" id="UP001059041"/>
    </source>
</evidence>
<comment type="catalytic activity">
    <reaction evidence="15">
        <text>1-hexadecanoyl-2-(9Z,12Z-octadecadienoyl)-sn-glycero-3-phosphoethanolamine + H2O = 1-hexadecanoyl-sn-glycero-3-phosphoethanolamine + (9Z,12Z)-octadecadienoate + H(+)</text>
        <dbReference type="Rhea" id="RHEA:40815"/>
        <dbReference type="ChEBI" id="CHEBI:15377"/>
        <dbReference type="ChEBI" id="CHEBI:15378"/>
        <dbReference type="ChEBI" id="CHEBI:30245"/>
        <dbReference type="ChEBI" id="CHEBI:73004"/>
        <dbReference type="ChEBI" id="CHEBI:73008"/>
    </reaction>
    <physiologicalReaction direction="left-to-right" evidence="15">
        <dbReference type="Rhea" id="RHEA:40816"/>
    </physiologicalReaction>
</comment>
<feature type="domain" description="Phospholipase A2-like central" evidence="21">
    <location>
        <begin position="25"/>
        <end position="151"/>
    </location>
</feature>
<comment type="catalytic activity">
    <reaction evidence="10">
        <text>1-hexadecanoyl-2-(9Z-octadecenoyl)-sn-glycero-3-phospho-(1'-sn-glycerol) + H2O = 1-hexadecanoyl-sn-glycero-3-phospho-(1'-sn-glycerol) + (9Z)-octadecenoate + H(+)</text>
        <dbReference type="Rhea" id="RHEA:40919"/>
        <dbReference type="ChEBI" id="CHEBI:15377"/>
        <dbReference type="ChEBI" id="CHEBI:15378"/>
        <dbReference type="ChEBI" id="CHEBI:30823"/>
        <dbReference type="ChEBI" id="CHEBI:72841"/>
        <dbReference type="ChEBI" id="CHEBI:75158"/>
    </reaction>
    <physiologicalReaction direction="left-to-right" evidence="10">
        <dbReference type="Rhea" id="RHEA:40920"/>
    </physiologicalReaction>
</comment>
<feature type="binding site" evidence="17">
    <location>
        <position position="52"/>
    </location>
    <ligand>
        <name>Ca(2+)</name>
        <dbReference type="ChEBI" id="CHEBI:29108"/>
    </ligand>
</feature>
<dbReference type="SUPFAM" id="SSF48619">
    <property type="entry name" value="Phospholipase A2, PLA2"/>
    <property type="match status" value="1"/>
</dbReference>
<evidence type="ECO:0000256" key="16">
    <source>
        <dbReference type="PIRSR" id="PIRSR601211-1"/>
    </source>
</evidence>
<comment type="catalytic activity">
    <reaction evidence="13">
        <text>1-hexadecanoyl-2-(5Z,8Z,11Z,14Z-eicosatetraenoyl)-sn-glycero-3-phosphocholine + H2O = 1-hexadecanoyl-sn-glycero-3-phosphocholine + (5Z,8Z,11Z,14Z)-eicosatetraenoate + H(+)</text>
        <dbReference type="Rhea" id="RHEA:40427"/>
        <dbReference type="ChEBI" id="CHEBI:15377"/>
        <dbReference type="ChEBI" id="CHEBI:15378"/>
        <dbReference type="ChEBI" id="CHEBI:32395"/>
        <dbReference type="ChEBI" id="CHEBI:72998"/>
        <dbReference type="ChEBI" id="CHEBI:73003"/>
    </reaction>
    <physiologicalReaction direction="left-to-right" evidence="13">
        <dbReference type="Rhea" id="RHEA:40428"/>
    </physiologicalReaction>
</comment>
<dbReference type="InterPro" id="IPR033112">
    <property type="entry name" value="PLA2_Asp_AS"/>
</dbReference>
<dbReference type="Gene3D" id="1.20.90.10">
    <property type="entry name" value="Phospholipase A2 domain"/>
    <property type="match status" value="1"/>
</dbReference>
<evidence type="ECO:0000256" key="1">
    <source>
        <dbReference type="ARBA" id="ARBA00004613"/>
    </source>
</evidence>
<comment type="cofactor">
    <cofactor evidence="17">
        <name>Ca(2+)</name>
        <dbReference type="ChEBI" id="CHEBI:29108"/>
    </cofactor>
    <text evidence="17">Binds 1 Ca(2+) ion per subunit.</text>
</comment>
<keyword evidence="6 17" id="KW-0106">Calcium</keyword>
<evidence type="ECO:0000256" key="9">
    <source>
        <dbReference type="ARBA" id="ARBA00047535"/>
    </source>
</evidence>
<comment type="catalytic activity">
    <reaction evidence="11">
        <text>N-hexadecanoyl-1,2-di-(9Z-octadecenoyl)-sn-glycero-3-phosphoethanolamine + H2O = N-hexadecanoyl-1-(9Z-octadecenoyl)-sn-glycero-3-phosphoethanolamine + (9Z)-octadecenoate + H(+)</text>
        <dbReference type="Rhea" id="RHEA:45424"/>
        <dbReference type="ChEBI" id="CHEBI:15377"/>
        <dbReference type="ChEBI" id="CHEBI:15378"/>
        <dbReference type="ChEBI" id="CHEBI:30823"/>
        <dbReference type="ChEBI" id="CHEBI:78097"/>
        <dbReference type="ChEBI" id="CHEBI:85217"/>
    </reaction>
    <physiologicalReaction direction="left-to-right" evidence="11">
        <dbReference type="Rhea" id="RHEA:45425"/>
    </physiologicalReaction>
</comment>
<dbReference type="AlphaFoldDB" id="A0A9W7TJD9"/>
<feature type="disulfide bond" evidence="18">
    <location>
        <begin position="110"/>
        <end position="123"/>
    </location>
</feature>
<feature type="chain" id="PRO_5041021444" description="Phospholipase A2" evidence="20">
    <location>
        <begin position="20"/>
        <end position="151"/>
    </location>
</feature>
<comment type="catalytic activity">
    <reaction evidence="20">
        <text>a 1,2-diacyl-sn-glycero-3-phosphocholine + H2O = a 1-acyl-sn-glycero-3-phosphocholine + a fatty acid + H(+)</text>
        <dbReference type="Rhea" id="RHEA:15801"/>
        <dbReference type="ChEBI" id="CHEBI:15377"/>
        <dbReference type="ChEBI" id="CHEBI:15378"/>
        <dbReference type="ChEBI" id="CHEBI:28868"/>
        <dbReference type="ChEBI" id="CHEBI:57643"/>
        <dbReference type="ChEBI" id="CHEBI:58168"/>
        <dbReference type="EC" id="3.1.1.4"/>
    </reaction>
</comment>
<evidence type="ECO:0000256" key="14">
    <source>
        <dbReference type="ARBA" id="ARBA00048699"/>
    </source>
</evidence>
<evidence type="ECO:0000256" key="3">
    <source>
        <dbReference type="ARBA" id="ARBA00022525"/>
    </source>
</evidence>
<dbReference type="Proteomes" id="UP001059041">
    <property type="component" value="Linkage Group LG17"/>
</dbReference>
<feature type="active site" evidence="16">
    <location>
        <position position="72"/>
    </location>
</feature>
<evidence type="ECO:0000256" key="20">
    <source>
        <dbReference type="RuleBase" id="RU361236"/>
    </source>
</evidence>
<dbReference type="GO" id="GO:0006644">
    <property type="term" value="P:phospholipid metabolic process"/>
    <property type="evidence" value="ECO:0007669"/>
    <property type="project" value="InterPro"/>
</dbReference>
<keyword evidence="20" id="KW-0732">Signal</keyword>
<evidence type="ECO:0000256" key="4">
    <source>
        <dbReference type="ARBA" id="ARBA00022723"/>
    </source>
</evidence>
<feature type="disulfide bond" evidence="18">
    <location>
        <begin position="75"/>
        <end position="125"/>
    </location>
</feature>
<evidence type="ECO:0000256" key="19">
    <source>
        <dbReference type="RuleBase" id="RU003654"/>
    </source>
</evidence>
<feature type="binding site" evidence="17">
    <location>
        <position position="54"/>
    </location>
    <ligand>
        <name>Ca(2+)</name>
        <dbReference type="ChEBI" id="CHEBI:29108"/>
    </ligand>
</feature>
<evidence type="ECO:0000256" key="5">
    <source>
        <dbReference type="ARBA" id="ARBA00022801"/>
    </source>
</evidence>
<dbReference type="GO" id="GO:0016042">
    <property type="term" value="P:lipid catabolic process"/>
    <property type="evidence" value="ECO:0007669"/>
    <property type="project" value="InterPro"/>
</dbReference>
<keyword evidence="8 18" id="KW-1015">Disulfide bond</keyword>
<dbReference type="OrthoDB" id="5841574at2759"/>
<evidence type="ECO:0000256" key="6">
    <source>
        <dbReference type="ARBA" id="ARBA00022837"/>
    </source>
</evidence>
<dbReference type="GO" id="GO:0005543">
    <property type="term" value="F:phospholipid binding"/>
    <property type="evidence" value="ECO:0007669"/>
    <property type="project" value="TreeGrafter"/>
</dbReference>
<comment type="catalytic activity">
    <reaction evidence="9">
        <text>N,1-dihexadecanoyl-2-(9Z,12Z-octadecadienoyl)-sn-glycero-3-phosphoethanolamine + H2O = N,1-dihexadecanoyl-sn-glycero-3-phosphoethanolamine + (9Z,12Z)-octadecadienoate + H(+)</text>
        <dbReference type="Rhea" id="RHEA:56424"/>
        <dbReference type="ChEBI" id="CHEBI:15377"/>
        <dbReference type="ChEBI" id="CHEBI:15378"/>
        <dbReference type="ChEBI" id="CHEBI:30245"/>
        <dbReference type="ChEBI" id="CHEBI:85334"/>
        <dbReference type="ChEBI" id="CHEBI:85335"/>
    </reaction>
    <physiologicalReaction direction="left-to-right" evidence="9">
        <dbReference type="Rhea" id="RHEA:56425"/>
    </physiologicalReaction>
</comment>
<comment type="caution">
    <text evidence="22">The sequence shown here is derived from an EMBL/GenBank/DDBJ whole genome shotgun (WGS) entry which is preliminary data.</text>
</comment>
<dbReference type="GO" id="GO:0050482">
    <property type="term" value="P:arachidonate secretion"/>
    <property type="evidence" value="ECO:0007669"/>
    <property type="project" value="InterPro"/>
</dbReference>
<evidence type="ECO:0000256" key="8">
    <source>
        <dbReference type="ARBA" id="ARBA00023157"/>
    </source>
</evidence>
<feature type="signal peptide" evidence="20">
    <location>
        <begin position="1"/>
        <end position="19"/>
    </location>
</feature>
<evidence type="ECO:0000256" key="2">
    <source>
        <dbReference type="ARBA" id="ARBA00013278"/>
    </source>
</evidence>
<name>A0A9W7TJD9_TRIRA</name>
<dbReference type="SMART" id="SM00085">
    <property type="entry name" value="PA2c"/>
    <property type="match status" value="1"/>
</dbReference>
<comment type="catalytic activity">
    <reaction evidence="14">
        <text>1-hexadecanoyl-2-(9Z-octadecenoyl)-sn-glycero-3-phosphocholine + H2O = 1-hexadecanoyl-sn-glycero-3-phosphocholine + (9Z)-octadecenoate + H(+)</text>
        <dbReference type="Rhea" id="RHEA:38779"/>
        <dbReference type="ChEBI" id="CHEBI:15377"/>
        <dbReference type="ChEBI" id="CHEBI:15378"/>
        <dbReference type="ChEBI" id="CHEBI:30823"/>
        <dbReference type="ChEBI" id="CHEBI:72998"/>
        <dbReference type="ChEBI" id="CHEBI:73001"/>
    </reaction>
    <physiologicalReaction direction="left-to-right" evidence="14">
        <dbReference type="Rhea" id="RHEA:38780"/>
    </physiologicalReaction>
</comment>
<evidence type="ECO:0000256" key="7">
    <source>
        <dbReference type="ARBA" id="ARBA00023098"/>
    </source>
</evidence>
<feature type="active site" evidence="16">
    <location>
        <position position="126"/>
    </location>
</feature>
<dbReference type="GO" id="GO:0047498">
    <property type="term" value="F:calcium-dependent phospholipase A2 activity"/>
    <property type="evidence" value="ECO:0007669"/>
    <property type="project" value="TreeGrafter"/>
</dbReference>
<protein>
    <recommendedName>
        <fullName evidence="2 20">Phospholipase A2</fullName>
        <ecNumber evidence="2 20">3.1.1.4</ecNumber>
    </recommendedName>
</protein>
<dbReference type="CDD" id="cd00125">
    <property type="entry name" value="PLA2c"/>
    <property type="match status" value="1"/>
</dbReference>
<evidence type="ECO:0000256" key="12">
    <source>
        <dbReference type="ARBA" id="ARBA00048227"/>
    </source>
</evidence>
<dbReference type="EC" id="3.1.1.4" evidence="2 20"/>
<proteinExistence type="inferred from homology"/>
<comment type="subcellular location">
    <subcellularLocation>
        <location evidence="1 20">Secreted</location>
    </subcellularLocation>
</comment>
<dbReference type="PROSITE" id="PS00119">
    <property type="entry name" value="PA2_ASP"/>
    <property type="match status" value="1"/>
</dbReference>
<keyword evidence="3 20" id="KW-0964">Secreted</keyword>
<feature type="binding site" evidence="17">
    <location>
        <position position="56"/>
    </location>
    <ligand>
        <name>Ca(2+)</name>
        <dbReference type="ChEBI" id="CHEBI:29108"/>
    </ligand>
</feature>
<evidence type="ECO:0000256" key="11">
    <source>
        <dbReference type="ARBA" id="ARBA00048221"/>
    </source>
</evidence>
<comment type="similarity">
    <text evidence="19">Belongs to the phospholipase A2 family.</text>
</comment>
<reference evidence="22" key="1">
    <citation type="submission" date="2021-02" db="EMBL/GenBank/DDBJ databases">
        <title>Comparative genomics reveals that relaxation of natural selection precedes convergent phenotypic evolution of cavefish.</title>
        <authorList>
            <person name="Peng Z."/>
        </authorList>
    </citation>
    <scope>NUCLEOTIDE SEQUENCE</scope>
    <source>
        <tissue evidence="22">Muscle</tissue>
    </source>
</reference>
<evidence type="ECO:0000256" key="15">
    <source>
        <dbReference type="ARBA" id="ARBA00049039"/>
    </source>
</evidence>
<evidence type="ECO:0000256" key="10">
    <source>
        <dbReference type="ARBA" id="ARBA00048015"/>
    </source>
</evidence>
<dbReference type="GO" id="GO:0005576">
    <property type="term" value="C:extracellular region"/>
    <property type="evidence" value="ECO:0007669"/>
    <property type="project" value="UniProtKB-SubCell"/>
</dbReference>
<feature type="binding site" evidence="17">
    <location>
        <position position="73"/>
    </location>
    <ligand>
        <name>Ca(2+)</name>
        <dbReference type="ChEBI" id="CHEBI:29108"/>
    </ligand>
</feature>
<dbReference type="PROSITE" id="PS00118">
    <property type="entry name" value="PA2_HIS"/>
    <property type="match status" value="1"/>
</dbReference>
<dbReference type="GO" id="GO:0005102">
    <property type="term" value="F:signaling receptor binding"/>
    <property type="evidence" value="ECO:0007669"/>
    <property type="project" value="UniProtKB-ARBA"/>
</dbReference>
<dbReference type="InterPro" id="IPR036444">
    <property type="entry name" value="PLipase_A2_dom_sf"/>
</dbReference>
<keyword evidence="7 20" id="KW-0443">Lipid metabolism</keyword>
<gene>
    <name evidence="22" type="ORF">IRJ41_019670</name>
</gene>
<dbReference type="InterPro" id="IPR033113">
    <property type="entry name" value="PLA2_histidine"/>
</dbReference>
<dbReference type="PANTHER" id="PTHR11716:SF94">
    <property type="entry name" value="PHOSPHOLIPASE A2"/>
    <property type="match status" value="1"/>
</dbReference>
<dbReference type="PANTHER" id="PTHR11716">
    <property type="entry name" value="PHOSPHOLIPASE A2 FAMILY MEMBER"/>
    <property type="match status" value="1"/>
</dbReference>
<evidence type="ECO:0000256" key="13">
    <source>
        <dbReference type="ARBA" id="ARBA00048373"/>
    </source>
</evidence>
<evidence type="ECO:0000259" key="21">
    <source>
        <dbReference type="SMART" id="SM00085"/>
    </source>
</evidence>
<dbReference type="InterPro" id="IPR016090">
    <property type="entry name" value="PLA2-like_dom"/>
</dbReference>
<dbReference type="Pfam" id="PF00068">
    <property type="entry name" value="Phospholip_A2_1"/>
    <property type="match status" value="1"/>
</dbReference>
<dbReference type="GO" id="GO:0005509">
    <property type="term" value="F:calcium ion binding"/>
    <property type="evidence" value="ECO:0007669"/>
    <property type="project" value="InterPro"/>
</dbReference>
<comment type="catalytic activity">
    <reaction evidence="12">
        <text>1,2-dihexadecanoyl-sn-glycero-3-phosphocholine + H2O = 1-hexadecanoyl-sn-glycero-3-phosphocholine + hexadecanoate + H(+)</text>
        <dbReference type="Rhea" id="RHEA:41223"/>
        <dbReference type="ChEBI" id="CHEBI:7896"/>
        <dbReference type="ChEBI" id="CHEBI:15377"/>
        <dbReference type="ChEBI" id="CHEBI:15378"/>
        <dbReference type="ChEBI" id="CHEBI:72998"/>
        <dbReference type="ChEBI" id="CHEBI:72999"/>
    </reaction>
    <physiologicalReaction direction="left-to-right" evidence="12">
        <dbReference type="Rhea" id="RHEA:41224"/>
    </physiologicalReaction>
</comment>
<feature type="disulfide bond" evidence="18">
    <location>
        <begin position="85"/>
        <end position="118"/>
    </location>
</feature>
<feature type="disulfide bond" evidence="18">
    <location>
        <begin position="53"/>
        <end position="69"/>
    </location>
</feature>
<keyword evidence="5 20" id="KW-0378">Hydrolase</keyword>
<dbReference type="PRINTS" id="PR00389">
    <property type="entry name" value="PHPHLIPASEA2"/>
</dbReference>